<accession>A0ABQ3K5C1</accession>
<evidence type="ECO:0000313" key="2">
    <source>
        <dbReference type="EMBL" id="GHG03624.1"/>
    </source>
</evidence>
<dbReference type="InterPro" id="IPR012166">
    <property type="entry name" value="Uncharacterised_RocB"/>
</dbReference>
<dbReference type="PIRSF" id="PIRSF010386">
    <property type="entry name" value="RocB"/>
    <property type="match status" value="1"/>
</dbReference>
<comment type="caution">
    <text evidence="2">The sequence shown here is derived from an EMBL/GenBank/DDBJ whole genome shotgun (WGS) entry which is preliminary data.</text>
</comment>
<dbReference type="InterPro" id="IPR050072">
    <property type="entry name" value="Peptidase_M20A"/>
</dbReference>
<gene>
    <name evidence="2" type="ORF">GCM10017783_15180</name>
</gene>
<evidence type="ECO:0000256" key="1">
    <source>
        <dbReference type="SAM" id="MobiDB-lite"/>
    </source>
</evidence>
<dbReference type="EMBL" id="BNAL01000017">
    <property type="protein sequence ID" value="GHG03624.1"/>
    <property type="molecule type" value="Genomic_DNA"/>
</dbReference>
<evidence type="ECO:0000313" key="3">
    <source>
        <dbReference type="Proteomes" id="UP000632154"/>
    </source>
</evidence>
<organism evidence="2 3">
    <name type="scientific">Deinococcus piscis</name>
    <dbReference type="NCBI Taxonomy" id="394230"/>
    <lineage>
        <taxon>Bacteria</taxon>
        <taxon>Thermotogati</taxon>
        <taxon>Deinococcota</taxon>
        <taxon>Deinococci</taxon>
        <taxon>Deinococcales</taxon>
        <taxon>Deinococcaceae</taxon>
        <taxon>Deinococcus</taxon>
    </lineage>
</organism>
<dbReference type="InterPro" id="IPR002933">
    <property type="entry name" value="Peptidase_M20"/>
</dbReference>
<proteinExistence type="predicted"/>
<feature type="region of interest" description="Disordered" evidence="1">
    <location>
        <begin position="1"/>
        <end position="21"/>
    </location>
</feature>
<dbReference type="SUPFAM" id="SSF53187">
    <property type="entry name" value="Zn-dependent exopeptidases"/>
    <property type="match status" value="1"/>
</dbReference>
<sequence>MTLTPSDVSAAGGPSADPTHDWAPRARFWLERLLEWPSEGGTAGEQTLALKLAGELAQLPYFAAHPQQLWRQAAWPGGPENLFALARGQGRQTAVLSGHFDTVTSHNYGPLAPLANRPEDLRAALLRSLRAAEAPGPSWQRALHDLEGDDFLPGRGALDMKAGLAAGLAVLEAWLAQPEEMRQGNLLIMFSPDEEDSSRGARAARSELVQAAEHWGLEIVAGINLDATSDQGDGSAGRAIYLGTVGKLLPVVCFVGRDTHAGFPFEGISAHSMSAELMARLELNPAHADAAHGEAAPPPIALEARDFRAGYDVTTPQRVWSAYNVLSHARTPQDVLELMLRETEAAMQAVLERHRAFAKQAGQAFADAQPQVMTLGELREEVLAAGPQSARDYDALLSELAAETNPLQASQRVMHWLLDRTERRGPLAVVGFGSLHYPHTHLSRHGEAGERLLAAAQAVAAQHGLELRHYFAGISDMSFIGAPLDSETLDELQRQLAAPTPNFCDRPQGTPLKFPTVNLGPWGRDYHQWLERVHLPYATQGLPAALWDLTGRVLRPTR</sequence>
<name>A0ABQ3K5C1_9DEIO</name>
<dbReference type="RefSeq" id="WP_189643085.1">
    <property type="nucleotide sequence ID" value="NZ_BNAL01000017.1"/>
</dbReference>
<dbReference type="Pfam" id="PF01546">
    <property type="entry name" value="Peptidase_M20"/>
    <property type="match status" value="1"/>
</dbReference>
<reference evidence="3" key="1">
    <citation type="journal article" date="2019" name="Int. J. Syst. Evol. Microbiol.">
        <title>The Global Catalogue of Microorganisms (GCM) 10K type strain sequencing project: providing services to taxonomists for standard genome sequencing and annotation.</title>
        <authorList>
            <consortium name="The Broad Institute Genomics Platform"/>
            <consortium name="The Broad Institute Genome Sequencing Center for Infectious Disease"/>
            <person name="Wu L."/>
            <person name="Ma J."/>
        </authorList>
    </citation>
    <scope>NUCLEOTIDE SEQUENCE [LARGE SCALE GENOMIC DNA]</scope>
    <source>
        <strain evidence="3">CGMCC 1.18439</strain>
    </source>
</reference>
<protein>
    <submittedName>
        <fullName evidence="2">Peptidase M20</fullName>
    </submittedName>
</protein>
<dbReference type="PANTHER" id="PTHR43808:SF27">
    <property type="entry name" value="PROTEIN ROCB"/>
    <property type="match status" value="1"/>
</dbReference>
<keyword evidence="3" id="KW-1185">Reference proteome</keyword>
<dbReference type="Gene3D" id="3.40.630.10">
    <property type="entry name" value="Zn peptidases"/>
    <property type="match status" value="1"/>
</dbReference>
<dbReference type="Proteomes" id="UP000632154">
    <property type="component" value="Unassembled WGS sequence"/>
</dbReference>
<dbReference type="PANTHER" id="PTHR43808">
    <property type="entry name" value="ACETYLORNITHINE DEACETYLASE"/>
    <property type="match status" value="1"/>
</dbReference>